<proteinExistence type="predicted"/>
<feature type="compositionally biased region" description="Basic and acidic residues" evidence="1">
    <location>
        <begin position="284"/>
        <end position="295"/>
    </location>
</feature>
<dbReference type="AlphaFoldDB" id="A0AAW1JMR7"/>
<organism evidence="3 4">
    <name type="scientific">Saponaria officinalis</name>
    <name type="common">Common soapwort</name>
    <name type="synonym">Lychnis saponaria</name>
    <dbReference type="NCBI Taxonomy" id="3572"/>
    <lineage>
        <taxon>Eukaryota</taxon>
        <taxon>Viridiplantae</taxon>
        <taxon>Streptophyta</taxon>
        <taxon>Embryophyta</taxon>
        <taxon>Tracheophyta</taxon>
        <taxon>Spermatophyta</taxon>
        <taxon>Magnoliopsida</taxon>
        <taxon>eudicotyledons</taxon>
        <taxon>Gunneridae</taxon>
        <taxon>Pentapetalae</taxon>
        <taxon>Caryophyllales</taxon>
        <taxon>Caryophyllaceae</taxon>
        <taxon>Caryophylleae</taxon>
        <taxon>Saponaria</taxon>
    </lineage>
</organism>
<evidence type="ECO:0000259" key="2">
    <source>
        <dbReference type="Pfam" id="PF03732"/>
    </source>
</evidence>
<accession>A0AAW1JMR7</accession>
<dbReference type="Proteomes" id="UP001443914">
    <property type="component" value="Unassembled WGS sequence"/>
</dbReference>
<protein>
    <recommendedName>
        <fullName evidence="2">Retrotransposon gag domain-containing protein</fullName>
    </recommendedName>
</protein>
<dbReference type="EMBL" id="JBDFQZ010000007">
    <property type="protein sequence ID" value="KAK9705612.1"/>
    <property type="molecule type" value="Genomic_DNA"/>
</dbReference>
<evidence type="ECO:0000256" key="1">
    <source>
        <dbReference type="SAM" id="MobiDB-lite"/>
    </source>
</evidence>
<keyword evidence="4" id="KW-1185">Reference proteome</keyword>
<name>A0AAW1JMR7_SAPOF</name>
<comment type="caution">
    <text evidence="3">The sequence shown here is derived from an EMBL/GenBank/DDBJ whole genome shotgun (WGS) entry which is preliminary data.</text>
</comment>
<dbReference type="InterPro" id="IPR005162">
    <property type="entry name" value="Retrotrans_gag_dom"/>
</dbReference>
<dbReference type="Pfam" id="PF03732">
    <property type="entry name" value="Retrotrans_gag"/>
    <property type="match status" value="1"/>
</dbReference>
<feature type="compositionally biased region" description="Acidic residues" evidence="1">
    <location>
        <begin position="296"/>
        <end position="369"/>
    </location>
</feature>
<feature type="region of interest" description="Disordered" evidence="1">
    <location>
        <begin position="269"/>
        <end position="369"/>
    </location>
</feature>
<evidence type="ECO:0000313" key="4">
    <source>
        <dbReference type="Proteomes" id="UP001443914"/>
    </source>
</evidence>
<evidence type="ECO:0000313" key="3">
    <source>
        <dbReference type="EMBL" id="KAK9705612.1"/>
    </source>
</evidence>
<gene>
    <name evidence="3" type="ORF">RND81_07G070600</name>
</gene>
<sequence length="369" mass="43542">MATYDHDEDTLRKDFENRTIRVVQTTLGGVNQVFFEEFSKHLRMTYSGSEGPIELVKWLREMERMMQIGKTPNSEKVALATDFLEGKASNWWRQVKTSHSKVDYNWNIFKIKVKGKYLGFKLQWQKETEFMEITMGEKSLHTYTKEYQTLSMFGQRIMFGQEPANTSPFNLRPDENESARDICKVMRKHMDRYAKIVDPEFRYNEYLRGWALILVLPSTGPLASTKDRLLYEHNYHLMRHDMDPTYRGGIPLPLSHRFEQLCEELAPYVHPDEEDEGEVIDPAGHMKESEPKGEEPMEESEPEEEEPMEESEPEEEEPMEESEPEEEPEEEEPLEEEELIEEEPIEEDEPEEDPEEDEPVEEGELEEEE</sequence>
<feature type="domain" description="Retrotransposon gag" evidence="2">
    <location>
        <begin position="79"/>
        <end position="154"/>
    </location>
</feature>
<reference evidence="3" key="1">
    <citation type="submission" date="2024-03" db="EMBL/GenBank/DDBJ databases">
        <title>WGS assembly of Saponaria officinalis var. Norfolk2.</title>
        <authorList>
            <person name="Jenkins J."/>
            <person name="Shu S."/>
            <person name="Grimwood J."/>
            <person name="Barry K."/>
            <person name="Goodstein D."/>
            <person name="Schmutz J."/>
            <person name="Leebens-Mack J."/>
            <person name="Osbourn A."/>
        </authorList>
    </citation>
    <scope>NUCLEOTIDE SEQUENCE [LARGE SCALE GENOMIC DNA]</scope>
    <source>
        <strain evidence="3">JIC</strain>
    </source>
</reference>